<dbReference type="Proteomes" id="UP000434036">
    <property type="component" value="Unassembled WGS sequence"/>
</dbReference>
<name>A0A6N8UDB8_9FIRM</name>
<organism evidence="3 4">
    <name type="scientific">Copranaerobaculum intestinale</name>
    <dbReference type="NCBI Taxonomy" id="2692629"/>
    <lineage>
        <taxon>Bacteria</taxon>
        <taxon>Bacillati</taxon>
        <taxon>Bacillota</taxon>
        <taxon>Erysipelotrichia</taxon>
        <taxon>Erysipelotrichales</taxon>
        <taxon>Erysipelotrichaceae</taxon>
        <taxon>Copranaerobaculum</taxon>
    </lineage>
</organism>
<accession>A0A6N8UDB8</accession>
<reference evidence="3 4" key="1">
    <citation type="submission" date="2019-12" db="EMBL/GenBank/DDBJ databases">
        <authorList>
            <person name="Yang R."/>
        </authorList>
    </citation>
    <scope>NUCLEOTIDE SEQUENCE [LARGE SCALE GENOMIC DNA]</scope>
    <source>
        <strain evidence="3 4">DONG20-135</strain>
    </source>
</reference>
<dbReference type="AlphaFoldDB" id="A0A6N8UDB8"/>
<keyword evidence="1" id="KW-0732">Signal</keyword>
<keyword evidence="4" id="KW-1185">Reference proteome</keyword>
<dbReference type="InterPro" id="IPR012640">
    <property type="entry name" value="Membr_lipoprot_lipid_attach_CS"/>
</dbReference>
<dbReference type="EMBL" id="WUUQ01000002">
    <property type="protein sequence ID" value="MXQ73497.1"/>
    <property type="molecule type" value="Genomic_DNA"/>
</dbReference>
<evidence type="ECO:0000256" key="1">
    <source>
        <dbReference type="ARBA" id="ARBA00022729"/>
    </source>
</evidence>
<dbReference type="PROSITE" id="PS51257">
    <property type="entry name" value="PROKAR_LIPOPROTEIN"/>
    <property type="match status" value="1"/>
</dbReference>
<protein>
    <submittedName>
        <fullName evidence="3">Uncharacterized protein</fullName>
    </submittedName>
</protein>
<feature type="region of interest" description="Disordered" evidence="2">
    <location>
        <begin position="29"/>
        <end position="49"/>
    </location>
</feature>
<dbReference type="Pfam" id="PF08139">
    <property type="entry name" value="LPAM_1"/>
    <property type="match status" value="1"/>
</dbReference>
<sequence>MKKLIVGFSVVAVLAGCFIVNNSENNEISTKTSDRSGGLIADRSGGLIA</sequence>
<proteinExistence type="predicted"/>
<evidence type="ECO:0000313" key="3">
    <source>
        <dbReference type="EMBL" id="MXQ73497.1"/>
    </source>
</evidence>
<reference evidence="3 4" key="2">
    <citation type="submission" date="2020-01" db="EMBL/GenBank/DDBJ databases">
        <title>Clostridiaceae sp. nov. isolated from the gut of human by culturomics.</title>
        <authorList>
            <person name="Chang Y."/>
        </authorList>
    </citation>
    <scope>NUCLEOTIDE SEQUENCE [LARGE SCALE GENOMIC DNA]</scope>
    <source>
        <strain evidence="3 4">DONG20-135</strain>
    </source>
</reference>
<dbReference type="RefSeq" id="WP_160624941.1">
    <property type="nucleotide sequence ID" value="NZ_WUUQ01000002.1"/>
</dbReference>
<evidence type="ECO:0000256" key="2">
    <source>
        <dbReference type="SAM" id="MobiDB-lite"/>
    </source>
</evidence>
<gene>
    <name evidence="3" type="ORF">GSF08_06070</name>
</gene>
<evidence type="ECO:0000313" key="4">
    <source>
        <dbReference type="Proteomes" id="UP000434036"/>
    </source>
</evidence>
<comment type="caution">
    <text evidence="3">The sequence shown here is derived from an EMBL/GenBank/DDBJ whole genome shotgun (WGS) entry which is preliminary data.</text>
</comment>